<evidence type="ECO:0000313" key="2">
    <source>
        <dbReference type="Proteomes" id="UP001152795"/>
    </source>
</evidence>
<sequence>MDTRKLKLLSLILMLCYIAAAETQPSVTISNTENRFEIHRSGRVTQKIYSLQWPNGSAAYDANLANMELLRNTRIFAPNQRSCIIREQEDEGNNKTRTFERLVNASTAGITFKEIAKKLGIHHVHRNAMATRPQCTLDFIIPRLNSSRTTKLQGEFCVPEHLTGGAAVGDYDNDGLDDIYFTVFHSRSLLYRNNGDNTFTDVTTESRIGPASYGNGAGWADVDQDGDLDLYVTTVGETRHYLYINYGGWFKEEALTRNCSLQFPSLRKLAGMSANFGDFDNDGYPDLYVTEWIPHTLGKPSASRLLRNKGSLSPGYFEDVTERYGVDMDKFNFEKYDLSSGTYSFASSFTDFDNDGKADLLVTADFGESRMFWNMGTNKSFWECTEHCGLRGEQ</sequence>
<reference evidence="1" key="1">
    <citation type="submission" date="2020-04" db="EMBL/GenBank/DDBJ databases">
        <authorList>
            <person name="Alioto T."/>
            <person name="Alioto T."/>
            <person name="Gomez Garrido J."/>
        </authorList>
    </citation>
    <scope>NUCLEOTIDE SEQUENCE</scope>
    <source>
        <strain evidence="1">A484AB</strain>
    </source>
</reference>
<accession>A0A7D9ELQ0</accession>
<keyword evidence="2" id="KW-1185">Reference proteome</keyword>
<dbReference type="PANTHER" id="PTHR16026:SF0">
    <property type="entry name" value="CARTILAGE ACIDIC PROTEIN 1"/>
    <property type="match status" value="1"/>
</dbReference>
<dbReference type="InterPro" id="IPR013517">
    <property type="entry name" value="FG-GAP"/>
</dbReference>
<comment type="caution">
    <text evidence="1">The sequence shown here is derived from an EMBL/GenBank/DDBJ whole genome shotgun (WGS) entry which is preliminary data.</text>
</comment>
<dbReference type="InterPro" id="IPR027039">
    <property type="entry name" value="Crtac1"/>
</dbReference>
<dbReference type="PANTHER" id="PTHR16026">
    <property type="entry name" value="CARTILAGE ACIDIC PROTEIN 1"/>
    <property type="match status" value="1"/>
</dbReference>
<gene>
    <name evidence="1" type="ORF">PACLA_8A003229</name>
</gene>
<name>A0A7D9ELQ0_PARCT</name>
<dbReference type="OrthoDB" id="6019201at2759"/>
<dbReference type="Pfam" id="PF13517">
    <property type="entry name" value="FG-GAP_3"/>
    <property type="match status" value="1"/>
</dbReference>
<dbReference type="Gene3D" id="2.130.10.130">
    <property type="entry name" value="Integrin alpha, N-terminal"/>
    <property type="match status" value="1"/>
</dbReference>
<feature type="non-terminal residue" evidence="1">
    <location>
        <position position="1"/>
    </location>
</feature>
<organism evidence="1 2">
    <name type="scientific">Paramuricea clavata</name>
    <name type="common">Red gorgonian</name>
    <name type="synonym">Violescent sea-whip</name>
    <dbReference type="NCBI Taxonomy" id="317549"/>
    <lineage>
        <taxon>Eukaryota</taxon>
        <taxon>Metazoa</taxon>
        <taxon>Cnidaria</taxon>
        <taxon>Anthozoa</taxon>
        <taxon>Octocorallia</taxon>
        <taxon>Malacalcyonacea</taxon>
        <taxon>Plexauridae</taxon>
        <taxon>Paramuricea</taxon>
    </lineage>
</organism>
<dbReference type="Pfam" id="PF01839">
    <property type="entry name" value="FG-GAP"/>
    <property type="match status" value="1"/>
</dbReference>
<dbReference type="InterPro" id="IPR028994">
    <property type="entry name" value="Integrin_alpha_N"/>
</dbReference>
<evidence type="ECO:0000313" key="1">
    <source>
        <dbReference type="EMBL" id="CAB4013483.1"/>
    </source>
</evidence>
<dbReference type="EMBL" id="CACRXK020007904">
    <property type="protein sequence ID" value="CAB4013483.1"/>
    <property type="molecule type" value="Genomic_DNA"/>
</dbReference>
<dbReference type="SUPFAM" id="SSF69318">
    <property type="entry name" value="Integrin alpha N-terminal domain"/>
    <property type="match status" value="1"/>
</dbReference>
<dbReference type="Proteomes" id="UP001152795">
    <property type="component" value="Unassembled WGS sequence"/>
</dbReference>
<proteinExistence type="predicted"/>
<dbReference type="AlphaFoldDB" id="A0A7D9ELQ0"/>
<protein>
    <submittedName>
        <fullName evidence="1">Uncharacterized protein</fullName>
    </submittedName>
</protein>